<sequence length="149" mass="15927">MLWQHFTTPQGNGRSRRFLEGFFIDVASIPGVGPARKAALRSFGIETAADVTRRGVKQVKGFGDHLTQAVIDWKASCERRFVFRPNEAVTPADRQAVMAKMTAKRHRLESTLTVGATGVAAIPPSCSSTDHAVDGTVTSGGRKTDSGAG</sequence>
<evidence type="ECO:0000313" key="2">
    <source>
        <dbReference type="EMBL" id="STL53043.1"/>
    </source>
</evidence>
<feature type="region of interest" description="Disordered" evidence="1">
    <location>
        <begin position="127"/>
        <end position="149"/>
    </location>
</feature>
<organism evidence="2 3">
    <name type="scientific">Escherichia coli</name>
    <dbReference type="NCBI Taxonomy" id="562"/>
    <lineage>
        <taxon>Bacteria</taxon>
        <taxon>Pseudomonadati</taxon>
        <taxon>Pseudomonadota</taxon>
        <taxon>Gammaproteobacteria</taxon>
        <taxon>Enterobacterales</taxon>
        <taxon>Enterobacteriaceae</taxon>
        <taxon>Escherichia</taxon>
    </lineage>
</organism>
<proteinExistence type="predicted"/>
<accession>A0A377BBQ9</accession>
<evidence type="ECO:0000256" key="1">
    <source>
        <dbReference type="SAM" id="MobiDB-lite"/>
    </source>
</evidence>
<dbReference type="Proteomes" id="UP000254052">
    <property type="component" value="Unassembled WGS sequence"/>
</dbReference>
<name>A0A377BBQ9_ECOLX</name>
<dbReference type="EMBL" id="UGED01000009">
    <property type="protein sequence ID" value="STL53043.1"/>
    <property type="molecule type" value="Genomic_DNA"/>
</dbReference>
<protein>
    <submittedName>
        <fullName evidence="2">Putative chaperonin</fullName>
    </submittedName>
</protein>
<reference evidence="2 3" key="1">
    <citation type="submission" date="2018-06" db="EMBL/GenBank/DDBJ databases">
        <authorList>
            <consortium name="Pathogen Informatics"/>
            <person name="Doyle S."/>
        </authorList>
    </citation>
    <scope>NUCLEOTIDE SEQUENCE [LARGE SCALE GENOMIC DNA]</scope>
    <source>
        <strain evidence="2 3">NCTC9962</strain>
    </source>
</reference>
<gene>
    <name evidence="2" type="ORF">NCTC9962_04178</name>
</gene>
<dbReference type="AlphaFoldDB" id="A0A377BBQ9"/>
<evidence type="ECO:0000313" key="3">
    <source>
        <dbReference type="Proteomes" id="UP000254052"/>
    </source>
</evidence>
<feature type="compositionally biased region" description="Polar residues" evidence="1">
    <location>
        <begin position="127"/>
        <end position="141"/>
    </location>
</feature>